<evidence type="ECO:0000256" key="2">
    <source>
        <dbReference type="ARBA" id="ARBA00022723"/>
    </source>
</evidence>
<dbReference type="InterPro" id="IPR050527">
    <property type="entry name" value="Snail/Krueppel_Znf"/>
</dbReference>
<proteinExistence type="predicted"/>
<dbReference type="PROSITE" id="PS50157">
    <property type="entry name" value="ZINC_FINGER_C2H2_2"/>
    <property type="match status" value="2"/>
</dbReference>
<dbReference type="Proteomes" id="UP001152747">
    <property type="component" value="Unassembled WGS sequence"/>
</dbReference>
<dbReference type="SUPFAM" id="SSF57667">
    <property type="entry name" value="beta-beta-alpha zinc fingers"/>
    <property type="match status" value="2"/>
</dbReference>
<keyword evidence="5" id="KW-0862">Zinc</keyword>
<dbReference type="PANTHER" id="PTHR24388">
    <property type="entry name" value="ZINC FINGER PROTEIN"/>
    <property type="match status" value="1"/>
</dbReference>
<feature type="domain" description="C2H2-type" evidence="9">
    <location>
        <begin position="75"/>
        <end position="102"/>
    </location>
</feature>
<keyword evidence="4 7" id="KW-0863">Zinc-finger</keyword>
<gene>
    <name evidence="10" type="ORF">CAMP_LOCUS17990</name>
</gene>
<dbReference type="Gene3D" id="3.30.160.60">
    <property type="entry name" value="Classic Zinc Finger"/>
    <property type="match status" value="2"/>
</dbReference>
<evidence type="ECO:0000256" key="6">
    <source>
        <dbReference type="ARBA" id="ARBA00023242"/>
    </source>
</evidence>
<dbReference type="GO" id="GO:0005634">
    <property type="term" value="C:nucleus"/>
    <property type="evidence" value="ECO:0007669"/>
    <property type="project" value="UniProtKB-SubCell"/>
</dbReference>
<evidence type="ECO:0000259" key="9">
    <source>
        <dbReference type="PROSITE" id="PS50157"/>
    </source>
</evidence>
<evidence type="ECO:0000313" key="10">
    <source>
        <dbReference type="EMBL" id="CAI5455353.1"/>
    </source>
</evidence>
<feature type="compositionally biased region" description="Polar residues" evidence="8">
    <location>
        <begin position="410"/>
        <end position="420"/>
    </location>
</feature>
<keyword evidence="2" id="KW-0479">Metal-binding</keyword>
<dbReference type="GO" id="GO:0000981">
    <property type="term" value="F:DNA-binding transcription factor activity, RNA polymerase II-specific"/>
    <property type="evidence" value="ECO:0007669"/>
    <property type="project" value="TreeGrafter"/>
</dbReference>
<dbReference type="OrthoDB" id="6077919at2759"/>
<feature type="compositionally biased region" description="Low complexity" evidence="8">
    <location>
        <begin position="1"/>
        <end position="11"/>
    </location>
</feature>
<evidence type="ECO:0000256" key="3">
    <source>
        <dbReference type="ARBA" id="ARBA00022737"/>
    </source>
</evidence>
<dbReference type="GO" id="GO:0000978">
    <property type="term" value="F:RNA polymerase II cis-regulatory region sequence-specific DNA binding"/>
    <property type="evidence" value="ECO:0007669"/>
    <property type="project" value="TreeGrafter"/>
</dbReference>
<comment type="caution">
    <text evidence="10">The sequence shown here is derived from an EMBL/GenBank/DDBJ whole genome shotgun (WGS) entry which is preliminary data.</text>
</comment>
<evidence type="ECO:0000256" key="4">
    <source>
        <dbReference type="ARBA" id="ARBA00022771"/>
    </source>
</evidence>
<evidence type="ECO:0000256" key="7">
    <source>
        <dbReference type="PROSITE-ProRule" id="PRU00042"/>
    </source>
</evidence>
<dbReference type="InterPro" id="IPR036236">
    <property type="entry name" value="Znf_C2H2_sf"/>
</dbReference>
<name>A0A9P1NBW6_9PELO</name>
<evidence type="ECO:0000256" key="8">
    <source>
        <dbReference type="SAM" id="MobiDB-lite"/>
    </source>
</evidence>
<evidence type="ECO:0000256" key="1">
    <source>
        <dbReference type="ARBA" id="ARBA00004123"/>
    </source>
</evidence>
<organism evidence="10 11">
    <name type="scientific">Caenorhabditis angaria</name>
    <dbReference type="NCBI Taxonomy" id="860376"/>
    <lineage>
        <taxon>Eukaryota</taxon>
        <taxon>Metazoa</taxon>
        <taxon>Ecdysozoa</taxon>
        <taxon>Nematoda</taxon>
        <taxon>Chromadorea</taxon>
        <taxon>Rhabditida</taxon>
        <taxon>Rhabditina</taxon>
        <taxon>Rhabditomorpha</taxon>
        <taxon>Rhabditoidea</taxon>
        <taxon>Rhabditidae</taxon>
        <taxon>Peloderinae</taxon>
        <taxon>Caenorhabditis</taxon>
    </lineage>
</organism>
<feature type="region of interest" description="Disordered" evidence="8">
    <location>
        <begin position="401"/>
        <end position="483"/>
    </location>
</feature>
<keyword evidence="6" id="KW-0539">Nucleus</keyword>
<sequence>MDDYMNNYNYYQPPPGPPGSEMYGQPQQPPIGALGLEDGMGGMPKPNDPPPPPPVVICPTEVDHINVTLEKNQQCECKDCGKLFNSVWYLKQHAVKHSNDRPFKCKFCFKTYKFRSNLYQHKCPERQKSLQQRRRGGGGGSLISPNPKKLEMNQMIKTKVEPIPIMHNTEEPQIPMCPPPHCYSETEDNDAPITYGLVIQNLDQNQLQQQQQQQMQMQQQQHMQPVQNNNFPMTMDPLMNDAENAFDKDFDCVRGQQLPTQQIEAFVQKNKQKLFSCRKCRVLLPTEESYLRHSASHSGDDLFPYKCTNCRQAFENDKELQKHAQHHSLEEGPWRCDECCGQFRSSVALKRHKDQCRPCFIPPVQNNIMVSVHSPFDPFSFIPAENEHLFLPVCDELARGGTDSGVGSEGSPNSMSQASPDRSGMSMEDAFNIINDKKKDKEDDEDSGFRSRLNSVTQSCSPDSFASHNGESPPRKLSGNASHDPSVSFLGGYGTGPAYGQQLFFEQPAGTVGGEHRFDMLAEEPIFLQMSKASLISLPSTAFSTVDIQLAPVIIQSITRSMKEMSIDSEVSSRFDSDFDACFSDDNNVWKNDGYDKPASELEITNEHQKLFALILMLIAVYVNTVIEKYISVFSILSQL</sequence>
<dbReference type="EMBL" id="CANHGI010000006">
    <property type="protein sequence ID" value="CAI5455353.1"/>
    <property type="molecule type" value="Genomic_DNA"/>
</dbReference>
<feature type="compositionally biased region" description="Polar residues" evidence="8">
    <location>
        <begin position="452"/>
        <end position="470"/>
    </location>
</feature>
<evidence type="ECO:0000313" key="11">
    <source>
        <dbReference type="Proteomes" id="UP001152747"/>
    </source>
</evidence>
<dbReference type="InterPro" id="IPR013087">
    <property type="entry name" value="Znf_C2H2_type"/>
</dbReference>
<dbReference type="SMART" id="SM00355">
    <property type="entry name" value="ZnF_C2H2"/>
    <property type="match status" value="4"/>
</dbReference>
<keyword evidence="3" id="KW-0677">Repeat</keyword>
<feature type="region of interest" description="Disordered" evidence="8">
    <location>
        <begin position="125"/>
        <end position="147"/>
    </location>
</feature>
<feature type="domain" description="C2H2-type" evidence="9">
    <location>
        <begin position="305"/>
        <end position="332"/>
    </location>
</feature>
<reference evidence="10" key="1">
    <citation type="submission" date="2022-11" db="EMBL/GenBank/DDBJ databases">
        <authorList>
            <person name="Kikuchi T."/>
        </authorList>
    </citation>
    <scope>NUCLEOTIDE SEQUENCE</scope>
    <source>
        <strain evidence="10">PS1010</strain>
    </source>
</reference>
<accession>A0A9P1NBW6</accession>
<dbReference type="PROSITE" id="PS00028">
    <property type="entry name" value="ZINC_FINGER_C2H2_1"/>
    <property type="match status" value="2"/>
</dbReference>
<dbReference type="AlphaFoldDB" id="A0A9P1NBW6"/>
<comment type="subcellular location">
    <subcellularLocation>
        <location evidence="1">Nucleus</location>
    </subcellularLocation>
</comment>
<evidence type="ECO:0000256" key="5">
    <source>
        <dbReference type="ARBA" id="ARBA00022833"/>
    </source>
</evidence>
<dbReference type="GO" id="GO:0008270">
    <property type="term" value="F:zinc ion binding"/>
    <property type="evidence" value="ECO:0007669"/>
    <property type="project" value="UniProtKB-KW"/>
</dbReference>
<dbReference type="FunFam" id="3.30.160.60:FF:002010">
    <property type="entry name" value="Zinc finger, C2H2 type"/>
    <property type="match status" value="1"/>
</dbReference>
<dbReference type="PANTHER" id="PTHR24388:SF54">
    <property type="entry name" value="PROTEIN ESCARGOT"/>
    <property type="match status" value="1"/>
</dbReference>
<feature type="region of interest" description="Disordered" evidence="8">
    <location>
        <begin position="1"/>
        <end position="50"/>
    </location>
</feature>
<keyword evidence="11" id="KW-1185">Reference proteome</keyword>
<protein>
    <recommendedName>
        <fullName evidence="9">C2H2-type domain-containing protein</fullName>
    </recommendedName>
</protein>